<evidence type="ECO:0000313" key="5">
    <source>
        <dbReference type="EMBL" id="KAK4814631.1"/>
    </source>
</evidence>
<dbReference type="EMBL" id="JAUNZN010000011">
    <property type="protein sequence ID" value="KAK4814629.1"/>
    <property type="molecule type" value="Genomic_DNA"/>
</dbReference>
<protein>
    <recommendedName>
        <fullName evidence="2">Core shell protein Gag P30 domain-containing protein</fullName>
    </recommendedName>
</protein>
<feature type="region of interest" description="Disordered" evidence="1">
    <location>
        <begin position="1"/>
        <end position="32"/>
    </location>
</feature>
<dbReference type="EMBL" id="JAUNZN010000011">
    <property type="protein sequence ID" value="KAK4814631.1"/>
    <property type="molecule type" value="Genomic_DNA"/>
</dbReference>
<dbReference type="GO" id="GO:0019068">
    <property type="term" value="P:virion assembly"/>
    <property type="evidence" value="ECO:0007669"/>
    <property type="project" value="InterPro"/>
</dbReference>
<evidence type="ECO:0000313" key="9">
    <source>
        <dbReference type="EMBL" id="KAK4814635.1"/>
    </source>
</evidence>
<evidence type="ECO:0000313" key="6">
    <source>
        <dbReference type="EMBL" id="KAK4814632.1"/>
    </source>
</evidence>
<accession>A0AAN7MW91</accession>
<dbReference type="InterPro" id="IPR003036">
    <property type="entry name" value="Gag_P30"/>
</dbReference>
<dbReference type="EMBL" id="JAUNZN010000011">
    <property type="protein sequence ID" value="KAK4814634.1"/>
    <property type="molecule type" value="Genomic_DNA"/>
</dbReference>
<evidence type="ECO:0000313" key="12">
    <source>
        <dbReference type="EMBL" id="KAK4814639.1"/>
    </source>
</evidence>
<proteinExistence type="predicted"/>
<name>A0AAN7MW91_MYCAM</name>
<evidence type="ECO:0000259" key="2">
    <source>
        <dbReference type="Pfam" id="PF02093"/>
    </source>
</evidence>
<sequence length="80" mass="9104">MYLPKEDPGWDPDTNGVPKPKNVSKLSEVRQGHKETPSAFCERLCEVARKWTDLDPEGDSNSKLFNRLFIGQAAADMRKR</sequence>
<dbReference type="Pfam" id="PF02093">
    <property type="entry name" value="Gag_p30"/>
    <property type="match status" value="1"/>
</dbReference>
<evidence type="ECO:0000313" key="15">
    <source>
        <dbReference type="Proteomes" id="UP001333110"/>
    </source>
</evidence>
<evidence type="ECO:0000313" key="13">
    <source>
        <dbReference type="EMBL" id="KAK4814640.1"/>
    </source>
</evidence>
<dbReference type="EMBL" id="JAUNZN010000011">
    <property type="protein sequence ID" value="KAK4814632.1"/>
    <property type="molecule type" value="Genomic_DNA"/>
</dbReference>
<dbReference type="InterPro" id="IPR050462">
    <property type="entry name" value="Retroviral_Gag-Pol_poly"/>
</dbReference>
<dbReference type="EMBL" id="JAUNZN010000011">
    <property type="protein sequence ID" value="KAK4814633.1"/>
    <property type="molecule type" value="Genomic_DNA"/>
</dbReference>
<dbReference type="AlphaFoldDB" id="A0AAN7MW91"/>
<dbReference type="PANTHER" id="PTHR33166">
    <property type="entry name" value="GAG_P30 DOMAIN-CONTAINING PROTEIN"/>
    <property type="match status" value="1"/>
</dbReference>
<evidence type="ECO:0000313" key="11">
    <source>
        <dbReference type="EMBL" id="KAK4814638.1"/>
    </source>
</evidence>
<dbReference type="EMBL" id="JAUNZN010000011">
    <property type="protein sequence ID" value="KAK4814641.1"/>
    <property type="molecule type" value="Genomic_DNA"/>
</dbReference>
<organism evidence="8 15">
    <name type="scientific">Mycteria americana</name>
    <name type="common">Wood stork</name>
    <dbReference type="NCBI Taxonomy" id="33587"/>
    <lineage>
        <taxon>Eukaryota</taxon>
        <taxon>Metazoa</taxon>
        <taxon>Chordata</taxon>
        <taxon>Craniata</taxon>
        <taxon>Vertebrata</taxon>
        <taxon>Euteleostomi</taxon>
        <taxon>Archelosauria</taxon>
        <taxon>Archosauria</taxon>
        <taxon>Dinosauria</taxon>
        <taxon>Saurischia</taxon>
        <taxon>Theropoda</taxon>
        <taxon>Coelurosauria</taxon>
        <taxon>Aves</taxon>
        <taxon>Neognathae</taxon>
        <taxon>Neoaves</taxon>
        <taxon>Aequornithes</taxon>
        <taxon>Ciconiiformes</taxon>
        <taxon>Ciconiidae</taxon>
        <taxon>Mycteria</taxon>
    </lineage>
</organism>
<gene>
    <name evidence="3" type="ORF">QYF61_023828</name>
    <name evidence="4" type="ORF">QYF61_023829</name>
    <name evidence="5" type="ORF">QYF61_023830</name>
    <name evidence="6" type="ORF">QYF61_023831</name>
    <name evidence="7" type="ORF">QYF61_023832</name>
    <name evidence="8" type="ORF">QYF61_023833</name>
    <name evidence="9" type="ORF">QYF61_023834</name>
    <name evidence="10" type="ORF">QYF61_023836</name>
    <name evidence="11" type="ORF">QYF61_023837</name>
    <name evidence="12" type="ORF">QYF61_023838</name>
    <name evidence="13" type="ORF">QYF61_023839</name>
    <name evidence="14" type="ORF">QYF61_023840</name>
</gene>
<dbReference type="EMBL" id="JAUNZN010000011">
    <property type="protein sequence ID" value="KAK4814635.1"/>
    <property type="molecule type" value="Genomic_DNA"/>
</dbReference>
<evidence type="ECO:0000313" key="3">
    <source>
        <dbReference type="EMBL" id="KAK4814629.1"/>
    </source>
</evidence>
<dbReference type="EMBL" id="JAUNZN010000011">
    <property type="protein sequence ID" value="KAK4814640.1"/>
    <property type="molecule type" value="Genomic_DNA"/>
</dbReference>
<evidence type="ECO:0000256" key="1">
    <source>
        <dbReference type="SAM" id="MobiDB-lite"/>
    </source>
</evidence>
<dbReference type="Proteomes" id="UP001333110">
    <property type="component" value="Unassembled WGS sequence"/>
</dbReference>
<evidence type="ECO:0000313" key="4">
    <source>
        <dbReference type="EMBL" id="KAK4814630.1"/>
    </source>
</evidence>
<keyword evidence="15" id="KW-1185">Reference proteome</keyword>
<dbReference type="EMBL" id="JAUNZN010000011">
    <property type="protein sequence ID" value="KAK4814639.1"/>
    <property type="molecule type" value="Genomic_DNA"/>
</dbReference>
<dbReference type="EMBL" id="JAUNZN010000011">
    <property type="protein sequence ID" value="KAK4814638.1"/>
    <property type="molecule type" value="Genomic_DNA"/>
</dbReference>
<evidence type="ECO:0000313" key="10">
    <source>
        <dbReference type="EMBL" id="KAK4814637.1"/>
    </source>
</evidence>
<comment type="caution">
    <text evidence="8">The sequence shown here is derived from an EMBL/GenBank/DDBJ whole genome shotgun (WGS) entry which is preliminary data.</text>
</comment>
<evidence type="ECO:0000313" key="8">
    <source>
        <dbReference type="EMBL" id="KAK4814634.1"/>
    </source>
</evidence>
<dbReference type="EMBL" id="JAUNZN010000011">
    <property type="protein sequence ID" value="KAK4814630.1"/>
    <property type="molecule type" value="Genomic_DNA"/>
</dbReference>
<reference evidence="8 15" key="1">
    <citation type="journal article" date="2023" name="J. Hered.">
        <title>Chromosome-level genome of the wood stork (Mycteria americana) provides insight into avian chromosome evolution.</title>
        <authorList>
            <person name="Flamio R. Jr."/>
            <person name="Ramstad K.M."/>
        </authorList>
    </citation>
    <scope>NUCLEOTIDE SEQUENCE [LARGE SCALE GENOMIC DNA]</scope>
    <source>
        <strain evidence="8">JAX WOST 10</strain>
    </source>
</reference>
<evidence type="ECO:0000313" key="7">
    <source>
        <dbReference type="EMBL" id="KAK4814633.1"/>
    </source>
</evidence>
<dbReference type="EMBL" id="JAUNZN010000011">
    <property type="protein sequence ID" value="KAK4814637.1"/>
    <property type="molecule type" value="Genomic_DNA"/>
</dbReference>
<evidence type="ECO:0000313" key="14">
    <source>
        <dbReference type="EMBL" id="KAK4814641.1"/>
    </source>
</evidence>
<feature type="domain" description="Core shell protein Gag P30" evidence="2">
    <location>
        <begin position="18"/>
        <end position="79"/>
    </location>
</feature>